<dbReference type="EMBL" id="JACOFZ010000005">
    <property type="protein sequence ID" value="MBC3882479.1"/>
    <property type="molecule type" value="Genomic_DNA"/>
</dbReference>
<reference evidence="2" key="1">
    <citation type="submission" date="2020-08" db="EMBL/GenBank/DDBJ databases">
        <title>Novel species isolated from subtropical streams in China.</title>
        <authorList>
            <person name="Lu H."/>
        </authorList>
    </citation>
    <scope>NUCLEOTIDE SEQUENCE</scope>
    <source>
        <strain evidence="2">LX22W</strain>
    </source>
</reference>
<dbReference type="InterPro" id="IPR023214">
    <property type="entry name" value="HAD_sf"/>
</dbReference>
<dbReference type="InterPro" id="IPR036412">
    <property type="entry name" value="HAD-like_sf"/>
</dbReference>
<accession>A0A923KUA3</accession>
<organism evidence="2 3">
    <name type="scientific">Undibacterium nitidum</name>
    <dbReference type="NCBI Taxonomy" id="2762298"/>
    <lineage>
        <taxon>Bacteria</taxon>
        <taxon>Pseudomonadati</taxon>
        <taxon>Pseudomonadota</taxon>
        <taxon>Betaproteobacteria</taxon>
        <taxon>Burkholderiales</taxon>
        <taxon>Oxalobacteraceae</taxon>
        <taxon>Undibacterium</taxon>
    </lineage>
</organism>
<keyword evidence="3" id="KW-1185">Reference proteome</keyword>
<comment type="caution">
    <text evidence="2">The sequence shown here is derived from an EMBL/GenBank/DDBJ whole genome shotgun (WGS) entry which is preliminary data.</text>
</comment>
<proteinExistence type="predicted"/>
<evidence type="ECO:0000313" key="3">
    <source>
        <dbReference type="Proteomes" id="UP000627446"/>
    </source>
</evidence>
<feature type="domain" description="Polynucleotide kinase PNKP phosphatase" evidence="1">
    <location>
        <begin position="8"/>
        <end position="158"/>
    </location>
</feature>
<evidence type="ECO:0000313" key="2">
    <source>
        <dbReference type="EMBL" id="MBC3882479.1"/>
    </source>
</evidence>
<dbReference type="Proteomes" id="UP000627446">
    <property type="component" value="Unassembled WGS sequence"/>
</dbReference>
<name>A0A923KUA3_9BURK</name>
<dbReference type="RefSeq" id="WP_186917089.1">
    <property type="nucleotide sequence ID" value="NZ_JACOFZ010000005.1"/>
</dbReference>
<evidence type="ECO:0000259" key="1">
    <source>
        <dbReference type="Pfam" id="PF25109"/>
    </source>
</evidence>
<dbReference type="AlphaFoldDB" id="A0A923KUA3"/>
<protein>
    <recommendedName>
        <fullName evidence="1">Polynucleotide kinase PNKP phosphatase domain-containing protein</fullName>
    </recommendedName>
</protein>
<dbReference type="Gene3D" id="3.40.50.1000">
    <property type="entry name" value="HAD superfamily/HAD-like"/>
    <property type="match status" value="1"/>
</dbReference>
<dbReference type="SUPFAM" id="SSF56784">
    <property type="entry name" value="HAD-like"/>
    <property type="match status" value="1"/>
</dbReference>
<dbReference type="InterPro" id="IPR056782">
    <property type="entry name" value="HAD_PNKP"/>
</dbReference>
<gene>
    <name evidence="2" type="ORF">H8K36_13890</name>
</gene>
<dbReference type="Pfam" id="PF25109">
    <property type="entry name" value="HAD_PNKP"/>
    <property type="match status" value="1"/>
</dbReference>
<sequence>MRNSKPLYIFDLDGTLAIIDHRRHWVEKVRPSANDWRSFHQDCVFDKPNQNVIRTMEALRANGAEIWIFSGRSNEVRNETEQWLIENTRFEREELHTALTMRDQGDFTEDDNLKAKWLSGMLEVDRNRLVAVFDDRDRVVQMWREAGISCFQVAQGKF</sequence>